<gene>
    <name evidence="1" type="ORF">GMARGA_LOCUS1122</name>
</gene>
<comment type="caution">
    <text evidence="1">The sequence shown here is derived from an EMBL/GenBank/DDBJ whole genome shotgun (WGS) entry which is preliminary data.</text>
</comment>
<organism evidence="1 2">
    <name type="scientific">Gigaspora margarita</name>
    <dbReference type="NCBI Taxonomy" id="4874"/>
    <lineage>
        <taxon>Eukaryota</taxon>
        <taxon>Fungi</taxon>
        <taxon>Fungi incertae sedis</taxon>
        <taxon>Mucoromycota</taxon>
        <taxon>Glomeromycotina</taxon>
        <taxon>Glomeromycetes</taxon>
        <taxon>Diversisporales</taxon>
        <taxon>Gigasporaceae</taxon>
        <taxon>Gigaspora</taxon>
    </lineage>
</organism>
<keyword evidence="2" id="KW-1185">Reference proteome</keyword>
<reference evidence="1 2" key="1">
    <citation type="submission" date="2021-06" db="EMBL/GenBank/DDBJ databases">
        <authorList>
            <person name="Kallberg Y."/>
            <person name="Tangrot J."/>
            <person name="Rosling A."/>
        </authorList>
    </citation>
    <scope>NUCLEOTIDE SEQUENCE [LARGE SCALE GENOMIC DNA]</scope>
    <source>
        <strain evidence="1 2">120-4 pot B 10/14</strain>
    </source>
</reference>
<protein>
    <submittedName>
        <fullName evidence="1">27991_t:CDS:1</fullName>
    </submittedName>
</protein>
<proteinExistence type="predicted"/>
<accession>A0ABM8VYG3</accession>
<sequence length="670" mass="78663">MSESSSSAQASDTKKCSDCHLTCNSCSRRYGKRNQDINLQNATETDLNVIVPTISTFISGTNNAADFLQVNNIIENYDLEPTPEENFLFNDDFTNVIEIEELDNDDANTLTYCMDKVEIFVFEQFQDTELFSETTKFAFEIELDTKLLYTVALNQDPENDPLNLKRIKESFAQITKILILLLESGSKYYWENFQKKQNSRSRDTLNNLRSSELYRYLIENRITNFYHLERPEIVVRGFKILSYFENNFVRALGFATPLLYRIVSDNLKTVDHYPEDGVTTRVQVLQKFFVSLHQEGLLPTFVLSDKDAGEILAVSEAWWYSNIQLCYWHLENAISRRLKDKKPQSNTYTQAKALEAHRQFSFIDPSWIPASDIRTLYSEEISKEFKFITIEYKRSIFTATITGVVNCGDIFDWSMFARSAYSHAIPLARTTMITESHWRVFKYKYKYNYNRPRLDHLNNILVEQLAFKKDWDRAISADIMPDMDERYQVDVNNWKTTNIAISETNLVFENLAAEGSCSNCSQNISIMKERQEKYTYYTKKFEKALELYKREMDNDNFVKNFDTLVRPFVKSVEECEEALRAHKQQEKCSKPGEEITKQLFQTRRRELSKPGEEITRKIFKENYLRKLKNVEESSLTFWSLSLMELLENYQRAAPKQRRDLQESLIYSKSV</sequence>
<dbReference type="EMBL" id="CAJVQB010000264">
    <property type="protein sequence ID" value="CAG8478497.1"/>
    <property type="molecule type" value="Genomic_DNA"/>
</dbReference>
<evidence type="ECO:0000313" key="2">
    <source>
        <dbReference type="Proteomes" id="UP000789901"/>
    </source>
</evidence>
<dbReference type="Proteomes" id="UP000789901">
    <property type="component" value="Unassembled WGS sequence"/>
</dbReference>
<name>A0ABM8VYG3_GIGMA</name>
<evidence type="ECO:0000313" key="1">
    <source>
        <dbReference type="EMBL" id="CAG8478497.1"/>
    </source>
</evidence>